<evidence type="ECO:0000313" key="3">
    <source>
        <dbReference type="Proteomes" id="UP000762676"/>
    </source>
</evidence>
<gene>
    <name evidence="2" type="ORF">ElyMa_005122300</name>
</gene>
<comment type="caution">
    <text evidence="2">The sequence shown here is derived from an EMBL/GenBank/DDBJ whole genome shotgun (WGS) entry which is preliminary data.</text>
</comment>
<dbReference type="AlphaFoldDB" id="A0AAV4JJL3"/>
<organism evidence="2 3">
    <name type="scientific">Elysia marginata</name>
    <dbReference type="NCBI Taxonomy" id="1093978"/>
    <lineage>
        <taxon>Eukaryota</taxon>
        <taxon>Metazoa</taxon>
        <taxon>Spiralia</taxon>
        <taxon>Lophotrochozoa</taxon>
        <taxon>Mollusca</taxon>
        <taxon>Gastropoda</taxon>
        <taxon>Heterobranchia</taxon>
        <taxon>Euthyneura</taxon>
        <taxon>Panpulmonata</taxon>
        <taxon>Sacoglossa</taxon>
        <taxon>Placobranchoidea</taxon>
        <taxon>Plakobranchidae</taxon>
        <taxon>Elysia</taxon>
    </lineage>
</organism>
<proteinExistence type="predicted"/>
<evidence type="ECO:0000256" key="1">
    <source>
        <dbReference type="SAM" id="MobiDB-lite"/>
    </source>
</evidence>
<evidence type="ECO:0000313" key="2">
    <source>
        <dbReference type="EMBL" id="GFS22964.1"/>
    </source>
</evidence>
<accession>A0AAV4JJL3</accession>
<sequence length="110" mass="12125">MVPGGQLLLNYNRTHSQHRGDGLSADDHVKFFDFESRRVALTMTSCYRELSSCSVKPIALRVPNAKPMMSRSDSVSPWRFTLGVRAKLTLKAGGSAPHRGDHTAARVARS</sequence>
<protein>
    <submittedName>
        <fullName evidence="2">Uncharacterized protein</fullName>
    </submittedName>
</protein>
<dbReference type="EMBL" id="BMAT01010233">
    <property type="protein sequence ID" value="GFS22964.1"/>
    <property type="molecule type" value="Genomic_DNA"/>
</dbReference>
<name>A0AAV4JJL3_9GAST</name>
<reference evidence="2 3" key="1">
    <citation type="journal article" date="2021" name="Elife">
        <title>Chloroplast acquisition without the gene transfer in kleptoplastic sea slugs, Plakobranchus ocellatus.</title>
        <authorList>
            <person name="Maeda T."/>
            <person name="Takahashi S."/>
            <person name="Yoshida T."/>
            <person name="Shimamura S."/>
            <person name="Takaki Y."/>
            <person name="Nagai Y."/>
            <person name="Toyoda A."/>
            <person name="Suzuki Y."/>
            <person name="Arimoto A."/>
            <person name="Ishii H."/>
            <person name="Satoh N."/>
            <person name="Nishiyama T."/>
            <person name="Hasebe M."/>
            <person name="Maruyama T."/>
            <person name="Minagawa J."/>
            <person name="Obokata J."/>
            <person name="Shigenobu S."/>
        </authorList>
    </citation>
    <scope>NUCLEOTIDE SEQUENCE [LARGE SCALE GENOMIC DNA]</scope>
</reference>
<feature type="region of interest" description="Disordered" evidence="1">
    <location>
        <begin position="91"/>
        <end position="110"/>
    </location>
</feature>
<dbReference type="Proteomes" id="UP000762676">
    <property type="component" value="Unassembled WGS sequence"/>
</dbReference>
<keyword evidence="3" id="KW-1185">Reference proteome</keyword>